<name>A0A6T1JNG0_9DINO</name>
<evidence type="ECO:0000313" key="2">
    <source>
        <dbReference type="EMBL" id="CAE4631341.1"/>
    </source>
</evidence>
<dbReference type="EMBL" id="HBNR01061751">
    <property type="protein sequence ID" value="CAE4631321.1"/>
    <property type="molecule type" value="Transcribed_RNA"/>
</dbReference>
<organism evidence="2">
    <name type="scientific">Alexandrium monilatum</name>
    <dbReference type="NCBI Taxonomy" id="311494"/>
    <lineage>
        <taxon>Eukaryota</taxon>
        <taxon>Sar</taxon>
        <taxon>Alveolata</taxon>
        <taxon>Dinophyceae</taxon>
        <taxon>Gonyaulacales</taxon>
        <taxon>Pyrocystaceae</taxon>
        <taxon>Alexandrium</taxon>
    </lineage>
</organism>
<reference evidence="2" key="1">
    <citation type="submission" date="2021-01" db="EMBL/GenBank/DDBJ databases">
        <authorList>
            <person name="Corre E."/>
            <person name="Pelletier E."/>
            <person name="Niang G."/>
            <person name="Scheremetjew M."/>
            <person name="Finn R."/>
            <person name="Kale V."/>
            <person name="Holt S."/>
            <person name="Cochrane G."/>
            <person name="Meng A."/>
            <person name="Brown T."/>
            <person name="Cohen L."/>
        </authorList>
    </citation>
    <scope>NUCLEOTIDE SEQUENCE</scope>
    <source>
        <strain evidence="2">CCMP3105</strain>
    </source>
</reference>
<sequence>MSVQASRLSAAVGVDKFALSSARLPARGAAFSAGLAARQFVQPSRQLSATLSAGLATRQFQRSFGPAGIQPSRVSADMARGVDLNLDEFNLSAPTQPERQDMVVRLAAGADISSAFWQNLGDDLPSMFSQEDKVLLKKVFHPRLSDRCHEGDRFIPPDTSFASVQKLRALVKEEELVQTHRKNHFLSKSFCTSTPGPLFPLSWKVTVEISDEDASKKQGRCLHARPDFKAQAQMLNQALKSAVPEFDKSAEDGTRFRIYRFGSLEVRTTQEHDGEETIGAVLSSGPALEEPKARGGVKNAEKLVKATEYVERSRKGYHTYVVLETENQNTILTEILANGKIKREENPKNLDDRNSLAKVVRSAKRCKETIRVADIRQTFRKDIYCMVTGDSEKVGFREK</sequence>
<gene>
    <name evidence="1" type="ORF">AMON00008_LOCUS43510</name>
    <name evidence="2" type="ORF">AMON00008_LOCUS43520</name>
</gene>
<accession>A0A6T1JNG0</accession>
<proteinExistence type="predicted"/>
<dbReference type="EMBL" id="HBNR01061761">
    <property type="protein sequence ID" value="CAE4631341.1"/>
    <property type="molecule type" value="Transcribed_RNA"/>
</dbReference>
<protein>
    <submittedName>
        <fullName evidence="2">Uncharacterized protein</fullName>
    </submittedName>
</protein>
<evidence type="ECO:0000313" key="1">
    <source>
        <dbReference type="EMBL" id="CAE4631321.1"/>
    </source>
</evidence>
<dbReference type="AlphaFoldDB" id="A0A6T1JNG0"/>